<dbReference type="GO" id="GO:0016829">
    <property type="term" value="F:lyase activity"/>
    <property type="evidence" value="ECO:0007669"/>
    <property type="project" value="UniProtKB-KW"/>
</dbReference>
<dbReference type="Pfam" id="PF01081">
    <property type="entry name" value="Aldolase"/>
    <property type="match status" value="1"/>
</dbReference>
<organism evidence="6 7">
    <name type="scientific">Salegentibacter agarivorans</name>
    <dbReference type="NCBI Taxonomy" id="345907"/>
    <lineage>
        <taxon>Bacteria</taxon>
        <taxon>Pseudomonadati</taxon>
        <taxon>Bacteroidota</taxon>
        <taxon>Flavobacteriia</taxon>
        <taxon>Flavobacteriales</taxon>
        <taxon>Flavobacteriaceae</taxon>
        <taxon>Salegentibacter</taxon>
    </lineage>
</organism>
<keyword evidence="4" id="KW-0456">Lyase</keyword>
<reference evidence="7" key="1">
    <citation type="submission" date="2016-10" db="EMBL/GenBank/DDBJ databases">
        <authorList>
            <person name="Varghese N."/>
            <person name="Submissions S."/>
        </authorList>
    </citation>
    <scope>NUCLEOTIDE SEQUENCE [LARGE SCALE GENOMIC DNA]</scope>
    <source>
        <strain evidence="7">DSM 23515</strain>
    </source>
</reference>
<evidence type="ECO:0000313" key="7">
    <source>
        <dbReference type="Proteomes" id="UP000199116"/>
    </source>
</evidence>
<dbReference type="InterPro" id="IPR000887">
    <property type="entry name" value="Aldlse_KDPG_KHG"/>
</dbReference>
<name>A0A1I2KQ95_9FLAO</name>
<keyword evidence="5" id="KW-0119">Carbohydrate metabolism</keyword>
<evidence type="ECO:0000256" key="2">
    <source>
        <dbReference type="ARBA" id="ARBA00006906"/>
    </source>
</evidence>
<accession>A0A1I2KQ95</accession>
<dbReference type="EMBL" id="FOOH01000004">
    <property type="protein sequence ID" value="SFF68538.1"/>
    <property type="molecule type" value="Genomic_DNA"/>
</dbReference>
<dbReference type="PANTHER" id="PTHR30246">
    <property type="entry name" value="2-KETO-3-DEOXY-6-PHOSPHOGLUCONATE ALDOLASE"/>
    <property type="match status" value="1"/>
</dbReference>
<dbReference type="CDD" id="cd00452">
    <property type="entry name" value="KDPG_aldolase"/>
    <property type="match status" value="1"/>
</dbReference>
<dbReference type="PANTHER" id="PTHR30246:SF1">
    <property type="entry name" value="2-DEHYDRO-3-DEOXY-6-PHOSPHOGALACTONATE ALDOLASE-RELATED"/>
    <property type="match status" value="1"/>
</dbReference>
<keyword evidence="7" id="KW-1185">Reference proteome</keyword>
<evidence type="ECO:0000256" key="5">
    <source>
        <dbReference type="ARBA" id="ARBA00023277"/>
    </source>
</evidence>
<gene>
    <name evidence="6" type="ORF">SAMN04488033_10493</name>
</gene>
<dbReference type="AlphaFoldDB" id="A0A1I2KQ95"/>
<sequence length="153" mass="16645">MALGVGSVTDGGSASFYIQLGADFVVTPVFRKDIANVCNRRNIAYFPGCGSLSEIAGAEEYGYEIIKLFPGAIYGPEFIKLFRAPQPWTSIMPTGGVSPTLESLTSWFNAGSTCVGIESKLFVKNDKGKFDLLKIERTTKECLAIIKSLKNKF</sequence>
<dbReference type="SUPFAM" id="SSF51569">
    <property type="entry name" value="Aldolase"/>
    <property type="match status" value="1"/>
</dbReference>
<dbReference type="Proteomes" id="UP000199116">
    <property type="component" value="Unassembled WGS sequence"/>
</dbReference>
<protein>
    <submittedName>
        <fullName evidence="6">KDPG and KHG aldolase</fullName>
    </submittedName>
</protein>
<evidence type="ECO:0000256" key="1">
    <source>
        <dbReference type="ARBA" id="ARBA00004761"/>
    </source>
</evidence>
<comment type="subunit">
    <text evidence="3">Homotrimer.</text>
</comment>
<comment type="similarity">
    <text evidence="2">Belongs to the KHG/KDPG aldolase family.</text>
</comment>
<dbReference type="Gene3D" id="3.20.20.70">
    <property type="entry name" value="Aldolase class I"/>
    <property type="match status" value="1"/>
</dbReference>
<evidence type="ECO:0000256" key="4">
    <source>
        <dbReference type="ARBA" id="ARBA00023239"/>
    </source>
</evidence>
<dbReference type="InterPro" id="IPR013785">
    <property type="entry name" value="Aldolase_TIM"/>
</dbReference>
<proteinExistence type="inferred from homology"/>
<comment type="pathway">
    <text evidence="1">Carbohydrate acid metabolism.</text>
</comment>
<evidence type="ECO:0000256" key="3">
    <source>
        <dbReference type="ARBA" id="ARBA00011233"/>
    </source>
</evidence>
<evidence type="ECO:0000313" key="6">
    <source>
        <dbReference type="EMBL" id="SFF68538.1"/>
    </source>
</evidence>